<dbReference type="InterPro" id="IPR004333">
    <property type="entry name" value="SBP_dom"/>
</dbReference>
<keyword evidence="7" id="KW-0804">Transcription</keyword>
<dbReference type="AlphaFoldDB" id="A0A7N0UUZ5"/>
<dbReference type="PROSITE" id="PS51141">
    <property type="entry name" value="ZF_SBP"/>
    <property type="match status" value="1"/>
</dbReference>
<evidence type="ECO:0000256" key="2">
    <source>
        <dbReference type="ARBA" id="ARBA00022723"/>
    </source>
</evidence>
<keyword evidence="12" id="KW-1185">Reference proteome</keyword>
<dbReference type="InterPro" id="IPR044817">
    <property type="entry name" value="SBP-like"/>
</dbReference>
<keyword evidence="4" id="KW-0862">Zinc</keyword>
<evidence type="ECO:0000256" key="6">
    <source>
        <dbReference type="ARBA" id="ARBA00023125"/>
    </source>
</evidence>
<keyword evidence="2" id="KW-0479">Metal-binding</keyword>
<dbReference type="PANTHER" id="PTHR31251:SF74">
    <property type="entry name" value="SQUAMOSA PROMOTER-BINDING-LIKE PROTEIN 2"/>
    <property type="match status" value="1"/>
</dbReference>
<evidence type="ECO:0000256" key="1">
    <source>
        <dbReference type="ARBA" id="ARBA00004123"/>
    </source>
</evidence>
<evidence type="ECO:0000256" key="3">
    <source>
        <dbReference type="ARBA" id="ARBA00022771"/>
    </source>
</evidence>
<evidence type="ECO:0000256" key="7">
    <source>
        <dbReference type="ARBA" id="ARBA00023163"/>
    </source>
</evidence>
<dbReference type="GO" id="GO:0008270">
    <property type="term" value="F:zinc ion binding"/>
    <property type="evidence" value="ECO:0007669"/>
    <property type="project" value="UniProtKB-KW"/>
</dbReference>
<dbReference type="GO" id="GO:0003677">
    <property type="term" value="F:DNA binding"/>
    <property type="evidence" value="ECO:0007669"/>
    <property type="project" value="UniProtKB-KW"/>
</dbReference>
<evidence type="ECO:0000313" key="12">
    <source>
        <dbReference type="Proteomes" id="UP000594263"/>
    </source>
</evidence>
<proteinExistence type="predicted"/>
<keyword evidence="5" id="KW-0805">Transcription regulation</keyword>
<dbReference type="FunFam" id="4.10.1100.10:FF:000001">
    <property type="entry name" value="Squamosa promoter-binding-like protein 14"/>
    <property type="match status" value="1"/>
</dbReference>
<evidence type="ECO:0000259" key="10">
    <source>
        <dbReference type="PROSITE" id="PS51141"/>
    </source>
</evidence>
<keyword evidence="3 9" id="KW-0863">Zinc-finger</keyword>
<dbReference type="OMA" id="CATHEFL"/>
<dbReference type="Pfam" id="PF03110">
    <property type="entry name" value="SBP"/>
    <property type="match status" value="1"/>
</dbReference>
<evidence type="ECO:0000313" key="11">
    <source>
        <dbReference type="EnsemblPlants" id="Kaladp0088s0066.1.v1.1"/>
    </source>
</evidence>
<evidence type="ECO:0000256" key="4">
    <source>
        <dbReference type="ARBA" id="ARBA00022833"/>
    </source>
</evidence>
<organism evidence="11 12">
    <name type="scientific">Kalanchoe fedtschenkoi</name>
    <name type="common">Lavender scallops</name>
    <name type="synonym">South American air plant</name>
    <dbReference type="NCBI Taxonomy" id="63787"/>
    <lineage>
        <taxon>Eukaryota</taxon>
        <taxon>Viridiplantae</taxon>
        <taxon>Streptophyta</taxon>
        <taxon>Embryophyta</taxon>
        <taxon>Tracheophyta</taxon>
        <taxon>Spermatophyta</taxon>
        <taxon>Magnoliopsida</taxon>
        <taxon>eudicotyledons</taxon>
        <taxon>Gunneridae</taxon>
        <taxon>Pentapetalae</taxon>
        <taxon>Saxifragales</taxon>
        <taxon>Crassulaceae</taxon>
        <taxon>Kalanchoe</taxon>
    </lineage>
</organism>
<keyword evidence="6" id="KW-0238">DNA-binding</keyword>
<dbReference type="SUPFAM" id="SSF103612">
    <property type="entry name" value="SBT domain"/>
    <property type="match status" value="1"/>
</dbReference>
<comment type="subcellular location">
    <subcellularLocation>
        <location evidence="1">Nucleus</location>
    </subcellularLocation>
</comment>
<reference evidence="11" key="1">
    <citation type="submission" date="2021-01" db="UniProtKB">
        <authorList>
            <consortium name="EnsemblPlants"/>
        </authorList>
    </citation>
    <scope>IDENTIFICATION</scope>
</reference>
<protein>
    <recommendedName>
        <fullName evidence="10">SBP-type domain-containing protein</fullName>
    </recommendedName>
</protein>
<evidence type="ECO:0000256" key="9">
    <source>
        <dbReference type="PROSITE-ProRule" id="PRU00470"/>
    </source>
</evidence>
<evidence type="ECO:0000256" key="5">
    <source>
        <dbReference type="ARBA" id="ARBA00023015"/>
    </source>
</evidence>
<dbReference type="PANTHER" id="PTHR31251">
    <property type="entry name" value="SQUAMOSA PROMOTER-BINDING-LIKE PROTEIN 4"/>
    <property type="match status" value="1"/>
</dbReference>
<dbReference type="EnsemblPlants" id="Kaladp0088s0066.1.v1.1">
    <property type="protein sequence ID" value="Kaladp0088s0066.1.v1.1"/>
    <property type="gene ID" value="Kaladp0088s0066.v1.1"/>
</dbReference>
<dbReference type="InterPro" id="IPR036893">
    <property type="entry name" value="SBP_sf"/>
</dbReference>
<sequence length="444" mass="48862">MWDTGSSLQFDWENLVMLDGKGNQVPLKLNSSVWGSDIDGIHLHSHACDFGSINRFSGLDAAHVSSVSSKSTSADSSSLGKTSIISVFDESRSVSIAVDFAKSKNPAAASSVSVEASGGSVEPVIGLKLGKRTYFEDFCSASNAKTLTVSDKPLSSASSRRSRSSHQTMQSLRCQVEGCNVDLSGSKDYHRKHRICESHSKCPKVIVGGLERRFCQQCSRFHKLSEFDEKKRSCRKRLSDHNARRRKPRSEARHFNLDGKQQVGFVFNMPPYHQARPTSSPWETCGSKFTLTRDYYPFSEKRTAGADHHQYLLGNRISNTISIQSYNNEGSPSKCATHEFLDDGAGECITPSNIAAAQDLRSAPSLLSTNGMGSCNSDPVPIYHQPNNVFQQPETRAVLHLASPQMWGSEPHPSDSPAPLVGLQSNLRPYSETFDLSFGENQQY</sequence>
<name>A0A7N0UUZ5_KALFE</name>
<accession>A0A7N0UUZ5</accession>
<keyword evidence="8" id="KW-0539">Nucleus</keyword>
<dbReference type="Proteomes" id="UP000594263">
    <property type="component" value="Unplaced"/>
</dbReference>
<dbReference type="Gene3D" id="4.10.1100.10">
    <property type="entry name" value="Transcription factor, SBP-box domain"/>
    <property type="match status" value="1"/>
</dbReference>
<evidence type="ECO:0000256" key="8">
    <source>
        <dbReference type="ARBA" id="ARBA00023242"/>
    </source>
</evidence>
<feature type="domain" description="SBP-type" evidence="10">
    <location>
        <begin position="171"/>
        <end position="248"/>
    </location>
</feature>
<dbReference type="GO" id="GO:0005634">
    <property type="term" value="C:nucleus"/>
    <property type="evidence" value="ECO:0007669"/>
    <property type="project" value="UniProtKB-SubCell"/>
</dbReference>
<dbReference type="Gramene" id="Kaladp0088s0066.1.v1.1">
    <property type="protein sequence ID" value="Kaladp0088s0066.1.v1.1"/>
    <property type="gene ID" value="Kaladp0088s0066.v1.1"/>
</dbReference>